<feature type="short sequence motif" description="GXSXG" evidence="4">
    <location>
        <begin position="71"/>
        <end position="75"/>
    </location>
</feature>
<evidence type="ECO:0000256" key="4">
    <source>
        <dbReference type="PROSITE-ProRule" id="PRU01161"/>
    </source>
</evidence>
<evidence type="ECO:0000313" key="7">
    <source>
        <dbReference type="EMBL" id="KAB1080839.1"/>
    </source>
</evidence>
<dbReference type="RefSeq" id="WP_150997418.1">
    <property type="nucleotide sequence ID" value="NZ_BPQY01000333.1"/>
</dbReference>
<feature type="region of interest" description="Disordered" evidence="5">
    <location>
        <begin position="1"/>
        <end position="32"/>
    </location>
</feature>
<dbReference type="InterPro" id="IPR050301">
    <property type="entry name" value="NTE"/>
</dbReference>
<evidence type="ECO:0000256" key="5">
    <source>
        <dbReference type="SAM" id="MobiDB-lite"/>
    </source>
</evidence>
<feature type="active site" description="Nucleophile" evidence="4">
    <location>
        <position position="73"/>
    </location>
</feature>
<keyword evidence="3 4" id="KW-0443">Lipid metabolism</keyword>
<organism evidence="7 8">
    <name type="scientific">Methylobacterium soli</name>
    <dbReference type="NCBI Taxonomy" id="553447"/>
    <lineage>
        <taxon>Bacteria</taxon>
        <taxon>Pseudomonadati</taxon>
        <taxon>Pseudomonadota</taxon>
        <taxon>Alphaproteobacteria</taxon>
        <taxon>Hyphomicrobiales</taxon>
        <taxon>Methylobacteriaceae</taxon>
        <taxon>Methylobacterium</taxon>
    </lineage>
</organism>
<dbReference type="PANTHER" id="PTHR14226">
    <property type="entry name" value="NEUROPATHY TARGET ESTERASE/SWISS CHEESE D.MELANOGASTER"/>
    <property type="match status" value="1"/>
</dbReference>
<dbReference type="EMBL" id="VZZK01000003">
    <property type="protein sequence ID" value="KAB1080839.1"/>
    <property type="molecule type" value="Genomic_DNA"/>
</dbReference>
<evidence type="ECO:0000256" key="2">
    <source>
        <dbReference type="ARBA" id="ARBA00022963"/>
    </source>
</evidence>
<accession>A0A6L3T442</accession>
<keyword evidence="1 4" id="KW-0378">Hydrolase</keyword>
<evidence type="ECO:0000256" key="3">
    <source>
        <dbReference type="ARBA" id="ARBA00023098"/>
    </source>
</evidence>
<name>A0A6L3T442_9HYPH</name>
<feature type="short sequence motif" description="GXGXXG" evidence="4">
    <location>
        <begin position="44"/>
        <end position="49"/>
    </location>
</feature>
<dbReference type="GO" id="GO:0016787">
    <property type="term" value="F:hydrolase activity"/>
    <property type="evidence" value="ECO:0007669"/>
    <property type="project" value="UniProtKB-UniRule"/>
</dbReference>
<sequence>MTFDDTSLASPGIQPSTNPQDAPRHSSLDQTNHTTKPISLALQGGGSFGAFTWGVLDRFLDEDIGFDAVSGASAGAMNAVVLASGLARGGAVEARASLERFWRKVSEAGSRSKLLSANPVLTTMAAQLSPYQFNPFGLNPLRSILSEEADLEAVRTSSPVRLLLGATRVRDGELRIFENAELTYDVVLASACLPHLHQAILIDGEAHWDGGYAANPPLLPLVTATCASELLVVQIIPASHSELPTSSTEIDMRLDQITFSNSLQKDLEALSMMSQLCRESDIRNSPLGRKLQGVKLHRIAAEDHVEGLSGHSFKNTDWSFLVRLRDRGRAAAEAWLATRVEQQTGHLQKPLWSVPLSVDSLRRRF</sequence>
<keyword evidence="8" id="KW-1185">Reference proteome</keyword>
<dbReference type="OrthoDB" id="9807112at2"/>
<gene>
    <name evidence="7" type="ORF">F6X53_03800</name>
</gene>
<reference evidence="7 8" key="1">
    <citation type="submission" date="2019-09" db="EMBL/GenBank/DDBJ databases">
        <title>YIM 48816 draft genome.</title>
        <authorList>
            <person name="Jiang L."/>
        </authorList>
    </citation>
    <scope>NUCLEOTIDE SEQUENCE [LARGE SCALE GENOMIC DNA]</scope>
    <source>
        <strain evidence="7 8">YIM 48816</strain>
    </source>
</reference>
<evidence type="ECO:0000259" key="6">
    <source>
        <dbReference type="PROSITE" id="PS51635"/>
    </source>
</evidence>
<evidence type="ECO:0000256" key="1">
    <source>
        <dbReference type="ARBA" id="ARBA00022801"/>
    </source>
</evidence>
<feature type="active site" description="Proton acceptor" evidence="4">
    <location>
        <position position="209"/>
    </location>
</feature>
<dbReference type="Proteomes" id="UP000474159">
    <property type="component" value="Unassembled WGS sequence"/>
</dbReference>
<dbReference type="Pfam" id="PF01734">
    <property type="entry name" value="Patatin"/>
    <property type="match status" value="1"/>
</dbReference>
<comment type="caution">
    <text evidence="7">The sequence shown here is derived from an EMBL/GenBank/DDBJ whole genome shotgun (WGS) entry which is preliminary data.</text>
</comment>
<dbReference type="InterPro" id="IPR002641">
    <property type="entry name" value="PNPLA_dom"/>
</dbReference>
<dbReference type="Gene3D" id="3.40.1090.10">
    <property type="entry name" value="Cytosolic phospholipase A2 catalytic domain"/>
    <property type="match status" value="2"/>
</dbReference>
<feature type="domain" description="PNPLA" evidence="6">
    <location>
        <begin position="40"/>
        <end position="222"/>
    </location>
</feature>
<dbReference type="InterPro" id="IPR016035">
    <property type="entry name" value="Acyl_Trfase/lysoPLipase"/>
</dbReference>
<protein>
    <submittedName>
        <fullName evidence="7">Patatin-like phospholipase family protein</fullName>
    </submittedName>
</protein>
<dbReference type="PROSITE" id="PS51635">
    <property type="entry name" value="PNPLA"/>
    <property type="match status" value="1"/>
</dbReference>
<dbReference type="AlphaFoldDB" id="A0A6L3T442"/>
<feature type="compositionally biased region" description="Polar residues" evidence="5">
    <location>
        <begin position="1"/>
        <end position="20"/>
    </location>
</feature>
<evidence type="ECO:0000313" key="8">
    <source>
        <dbReference type="Proteomes" id="UP000474159"/>
    </source>
</evidence>
<dbReference type="SUPFAM" id="SSF52151">
    <property type="entry name" value="FabD/lysophospholipase-like"/>
    <property type="match status" value="1"/>
</dbReference>
<proteinExistence type="predicted"/>
<dbReference type="GO" id="GO:0016042">
    <property type="term" value="P:lipid catabolic process"/>
    <property type="evidence" value="ECO:0007669"/>
    <property type="project" value="UniProtKB-UniRule"/>
</dbReference>
<keyword evidence="2 4" id="KW-0442">Lipid degradation</keyword>
<feature type="short sequence motif" description="DGA/G" evidence="4">
    <location>
        <begin position="209"/>
        <end position="211"/>
    </location>
</feature>
<dbReference type="PANTHER" id="PTHR14226:SF78">
    <property type="entry name" value="SLR0060 PROTEIN"/>
    <property type="match status" value="1"/>
</dbReference>